<evidence type="ECO:0000313" key="7">
    <source>
        <dbReference type="Proteomes" id="UP000229756"/>
    </source>
</evidence>
<evidence type="ECO:0000313" key="6">
    <source>
        <dbReference type="EMBL" id="PJC23427.1"/>
    </source>
</evidence>
<evidence type="ECO:0000256" key="5">
    <source>
        <dbReference type="HAMAP-Rule" id="MF_00374"/>
    </source>
</evidence>
<dbReference type="HAMAP" id="MF_00374">
    <property type="entry name" value="Ribosomal_uL29"/>
    <property type="match status" value="1"/>
</dbReference>
<evidence type="ECO:0000256" key="4">
    <source>
        <dbReference type="ARBA" id="ARBA00035204"/>
    </source>
</evidence>
<protein>
    <recommendedName>
        <fullName evidence="4 5">Large ribosomal subunit protein uL29</fullName>
    </recommendedName>
</protein>
<dbReference type="Pfam" id="PF00831">
    <property type="entry name" value="Ribosomal_L29"/>
    <property type="match status" value="1"/>
</dbReference>
<dbReference type="GO" id="GO:1990904">
    <property type="term" value="C:ribonucleoprotein complex"/>
    <property type="evidence" value="ECO:0007669"/>
    <property type="project" value="UniProtKB-KW"/>
</dbReference>
<comment type="similarity">
    <text evidence="1 5">Belongs to the universal ribosomal protein uL29 family.</text>
</comment>
<dbReference type="GO" id="GO:0005840">
    <property type="term" value="C:ribosome"/>
    <property type="evidence" value="ECO:0007669"/>
    <property type="project" value="UniProtKB-KW"/>
</dbReference>
<name>A0A2M8EL55_UNCKA</name>
<dbReference type="SUPFAM" id="SSF46561">
    <property type="entry name" value="Ribosomal protein L29 (L29p)"/>
    <property type="match status" value="1"/>
</dbReference>
<dbReference type="InterPro" id="IPR001854">
    <property type="entry name" value="Ribosomal_uL29"/>
</dbReference>
<dbReference type="GO" id="GO:0003735">
    <property type="term" value="F:structural constituent of ribosome"/>
    <property type="evidence" value="ECO:0007669"/>
    <property type="project" value="InterPro"/>
</dbReference>
<dbReference type="Proteomes" id="UP000229756">
    <property type="component" value="Unassembled WGS sequence"/>
</dbReference>
<dbReference type="GO" id="GO:0006412">
    <property type="term" value="P:translation"/>
    <property type="evidence" value="ECO:0007669"/>
    <property type="project" value="UniProtKB-UniRule"/>
</dbReference>
<dbReference type="InterPro" id="IPR036049">
    <property type="entry name" value="Ribosomal_uL29_sf"/>
</dbReference>
<sequence>MEKIDTLRKLDIEKLKTTLSEAREKHMDKRLNKGFAKVKDTTLFAKSKKYIARIQTLIQEKEILK</sequence>
<dbReference type="Gene3D" id="1.10.287.310">
    <property type="match status" value="1"/>
</dbReference>
<organism evidence="6 7">
    <name type="scientific">candidate division WWE3 bacterium CG_4_9_14_0_2_um_filter_35_11</name>
    <dbReference type="NCBI Taxonomy" id="1975077"/>
    <lineage>
        <taxon>Bacteria</taxon>
        <taxon>Katanobacteria</taxon>
    </lineage>
</organism>
<evidence type="ECO:0000256" key="1">
    <source>
        <dbReference type="ARBA" id="ARBA00009254"/>
    </source>
</evidence>
<dbReference type="AlphaFoldDB" id="A0A2M8EL55"/>
<dbReference type="EMBL" id="PFSJ01000026">
    <property type="protein sequence ID" value="PJC23427.1"/>
    <property type="molecule type" value="Genomic_DNA"/>
</dbReference>
<gene>
    <name evidence="5" type="primary">rpmC</name>
    <name evidence="6" type="ORF">CO058_03800</name>
</gene>
<accession>A0A2M8EL55</accession>
<reference evidence="7" key="1">
    <citation type="submission" date="2017-09" db="EMBL/GenBank/DDBJ databases">
        <title>Depth-based differentiation of microbial function through sediment-hosted aquifers and enrichment of novel symbionts in the deep terrestrial subsurface.</title>
        <authorList>
            <person name="Probst A.J."/>
            <person name="Ladd B."/>
            <person name="Jarett J.K."/>
            <person name="Geller-Mcgrath D.E."/>
            <person name="Sieber C.M.K."/>
            <person name="Emerson J.B."/>
            <person name="Anantharaman K."/>
            <person name="Thomas B.C."/>
            <person name="Malmstrom R."/>
            <person name="Stieglmeier M."/>
            <person name="Klingl A."/>
            <person name="Woyke T."/>
            <person name="Ryan C.M."/>
            <person name="Banfield J.F."/>
        </authorList>
    </citation>
    <scope>NUCLEOTIDE SEQUENCE [LARGE SCALE GENOMIC DNA]</scope>
</reference>
<keyword evidence="3 5" id="KW-0687">Ribonucleoprotein</keyword>
<proteinExistence type="inferred from homology"/>
<evidence type="ECO:0000256" key="2">
    <source>
        <dbReference type="ARBA" id="ARBA00022980"/>
    </source>
</evidence>
<keyword evidence="2 5" id="KW-0689">Ribosomal protein</keyword>
<comment type="caution">
    <text evidence="6">The sequence shown here is derived from an EMBL/GenBank/DDBJ whole genome shotgun (WGS) entry which is preliminary data.</text>
</comment>
<evidence type="ECO:0000256" key="3">
    <source>
        <dbReference type="ARBA" id="ARBA00023274"/>
    </source>
</evidence>